<evidence type="ECO:0000313" key="4">
    <source>
        <dbReference type="Proteomes" id="UP000509222"/>
    </source>
</evidence>
<gene>
    <name evidence="3" type="ORF">HF394_09180</name>
</gene>
<dbReference type="PROSITE" id="PS51186">
    <property type="entry name" value="GNAT"/>
    <property type="match status" value="1"/>
</dbReference>
<dbReference type="SUPFAM" id="SSF55729">
    <property type="entry name" value="Acyl-CoA N-acyltransferases (Nat)"/>
    <property type="match status" value="1"/>
</dbReference>
<dbReference type="CDD" id="cd04301">
    <property type="entry name" value="NAT_SF"/>
    <property type="match status" value="1"/>
</dbReference>
<proteinExistence type="predicted"/>
<dbReference type="Proteomes" id="UP000509222">
    <property type="component" value="Chromosome"/>
</dbReference>
<reference evidence="3 4" key="1">
    <citation type="submission" date="2020-04" db="EMBL/GenBank/DDBJ databases">
        <authorList>
            <person name="Pajer P."/>
            <person name="Broz P."/>
        </authorList>
    </citation>
    <scope>NUCLEOTIDE SEQUENCE [LARGE SCALE GENOMIC DNA]</scope>
    <source>
        <strain evidence="4">NRL-ATB46093</strain>
    </source>
</reference>
<dbReference type="Pfam" id="PF00583">
    <property type="entry name" value="Acetyltransf_1"/>
    <property type="match status" value="1"/>
</dbReference>
<dbReference type="RefSeq" id="WP_176294453.1">
    <property type="nucleotide sequence ID" value="NZ_CP051177.1"/>
</dbReference>
<dbReference type="PANTHER" id="PTHR13947">
    <property type="entry name" value="GNAT FAMILY N-ACETYLTRANSFERASE"/>
    <property type="match status" value="1"/>
</dbReference>
<dbReference type="InterPro" id="IPR050769">
    <property type="entry name" value="NAT_camello-type"/>
</dbReference>
<dbReference type="Gene3D" id="3.40.630.30">
    <property type="match status" value="1"/>
</dbReference>
<evidence type="ECO:0000256" key="1">
    <source>
        <dbReference type="ARBA" id="ARBA00022679"/>
    </source>
</evidence>
<dbReference type="AlphaFoldDB" id="A0A7H8QAZ6"/>
<name>A0A7H8QAZ6_9BACL</name>
<feature type="domain" description="N-acetyltransferase" evidence="2">
    <location>
        <begin position="1"/>
        <end position="151"/>
    </location>
</feature>
<evidence type="ECO:0000313" key="3">
    <source>
        <dbReference type="EMBL" id="QKX50742.1"/>
    </source>
</evidence>
<accession>A0A7H8QAZ6</accession>
<dbReference type="PANTHER" id="PTHR13947:SF37">
    <property type="entry name" value="LD18367P"/>
    <property type="match status" value="1"/>
</dbReference>
<dbReference type="EMBL" id="CP051177">
    <property type="protein sequence ID" value="QKX50742.1"/>
    <property type="molecule type" value="Genomic_DNA"/>
</dbReference>
<keyword evidence="4" id="KW-1185">Reference proteome</keyword>
<dbReference type="GO" id="GO:0008080">
    <property type="term" value="F:N-acetyltransferase activity"/>
    <property type="evidence" value="ECO:0007669"/>
    <property type="project" value="InterPro"/>
</dbReference>
<dbReference type="InterPro" id="IPR000182">
    <property type="entry name" value="GNAT_dom"/>
</dbReference>
<organism evidence="3 4">
    <name type="scientific">Planococcus glaciei</name>
    <dbReference type="NCBI Taxonomy" id="459472"/>
    <lineage>
        <taxon>Bacteria</taxon>
        <taxon>Bacillati</taxon>
        <taxon>Bacillota</taxon>
        <taxon>Bacilli</taxon>
        <taxon>Bacillales</taxon>
        <taxon>Caryophanaceae</taxon>
        <taxon>Planococcus</taxon>
    </lineage>
</organism>
<evidence type="ECO:0000259" key="2">
    <source>
        <dbReference type="PROSITE" id="PS51186"/>
    </source>
</evidence>
<keyword evidence="1 3" id="KW-0808">Transferase</keyword>
<reference evidence="4" key="2">
    <citation type="submission" date="2020-06" db="EMBL/GenBank/DDBJ databases">
        <title>Isolation of Planomicrobium glaciei.</title>
        <authorList>
            <person name="Malisova L."/>
            <person name="Safrankova R."/>
            <person name="Jakubu V."/>
            <person name="Spanelova P."/>
        </authorList>
    </citation>
    <scope>NUCLEOTIDE SEQUENCE [LARGE SCALE GENOMIC DNA]</scope>
    <source>
        <strain evidence="4">NRL-ATB46093</strain>
    </source>
</reference>
<protein>
    <submittedName>
        <fullName evidence="3">GNAT family N-acetyltransferase</fullName>
    </submittedName>
</protein>
<dbReference type="InterPro" id="IPR016181">
    <property type="entry name" value="Acyl_CoA_acyltransferase"/>
</dbReference>
<sequence length="151" mass="16963">MDIRRLGQGEALPLDLMLEADPSEELVRGYSAKGMVYAAEMDRRLVGVYALLPLSETVVEIKNIAIAEPERGKGYGKELVNHALEEAKRGGFKHVEIGTGNSSFDQLALYQKCGFRLKSIDRGFFTRHYPELIIENGILCQDMVRLAYELK</sequence>